<name>A0ACB7SY32_HYAAI</name>
<evidence type="ECO:0000313" key="2">
    <source>
        <dbReference type="Proteomes" id="UP000821845"/>
    </source>
</evidence>
<accession>A0ACB7SY32</accession>
<dbReference type="EMBL" id="CM023482">
    <property type="protein sequence ID" value="KAH6939595.1"/>
    <property type="molecule type" value="Genomic_DNA"/>
</dbReference>
<evidence type="ECO:0000313" key="1">
    <source>
        <dbReference type="EMBL" id="KAH6939595.1"/>
    </source>
</evidence>
<reference evidence="1" key="1">
    <citation type="submission" date="2020-05" db="EMBL/GenBank/DDBJ databases">
        <title>Large-scale comparative analyses of tick genomes elucidate their genetic diversity and vector capacities.</title>
        <authorList>
            <person name="Jia N."/>
            <person name="Wang J."/>
            <person name="Shi W."/>
            <person name="Du L."/>
            <person name="Sun Y."/>
            <person name="Zhan W."/>
            <person name="Jiang J."/>
            <person name="Wang Q."/>
            <person name="Zhang B."/>
            <person name="Ji P."/>
            <person name="Sakyi L.B."/>
            <person name="Cui X."/>
            <person name="Yuan T."/>
            <person name="Jiang B."/>
            <person name="Yang W."/>
            <person name="Lam T.T.-Y."/>
            <person name="Chang Q."/>
            <person name="Ding S."/>
            <person name="Wang X."/>
            <person name="Zhu J."/>
            <person name="Ruan X."/>
            <person name="Zhao L."/>
            <person name="Wei J."/>
            <person name="Que T."/>
            <person name="Du C."/>
            <person name="Cheng J."/>
            <person name="Dai P."/>
            <person name="Han X."/>
            <person name="Huang E."/>
            <person name="Gao Y."/>
            <person name="Liu J."/>
            <person name="Shao H."/>
            <person name="Ye R."/>
            <person name="Li L."/>
            <person name="Wei W."/>
            <person name="Wang X."/>
            <person name="Wang C."/>
            <person name="Yang T."/>
            <person name="Huo Q."/>
            <person name="Li W."/>
            <person name="Guo W."/>
            <person name="Chen H."/>
            <person name="Zhou L."/>
            <person name="Ni X."/>
            <person name="Tian J."/>
            <person name="Zhou Y."/>
            <person name="Sheng Y."/>
            <person name="Liu T."/>
            <person name="Pan Y."/>
            <person name="Xia L."/>
            <person name="Li J."/>
            <person name="Zhao F."/>
            <person name="Cao W."/>
        </authorList>
    </citation>
    <scope>NUCLEOTIDE SEQUENCE</scope>
    <source>
        <strain evidence="1">Hyas-2018</strain>
    </source>
</reference>
<proteinExistence type="predicted"/>
<dbReference type="Proteomes" id="UP000821845">
    <property type="component" value="Chromosome 2"/>
</dbReference>
<organism evidence="1 2">
    <name type="scientific">Hyalomma asiaticum</name>
    <name type="common">Tick</name>
    <dbReference type="NCBI Taxonomy" id="266040"/>
    <lineage>
        <taxon>Eukaryota</taxon>
        <taxon>Metazoa</taxon>
        <taxon>Ecdysozoa</taxon>
        <taxon>Arthropoda</taxon>
        <taxon>Chelicerata</taxon>
        <taxon>Arachnida</taxon>
        <taxon>Acari</taxon>
        <taxon>Parasitiformes</taxon>
        <taxon>Ixodida</taxon>
        <taxon>Ixodoidea</taxon>
        <taxon>Ixodidae</taxon>
        <taxon>Hyalomminae</taxon>
        <taxon>Hyalomma</taxon>
    </lineage>
</organism>
<keyword evidence="2" id="KW-1185">Reference proteome</keyword>
<sequence>MDGVLRSLQQRMATNNQSRYPWRWSLERLLRGLSTERACSADAFTECWLIDEIASWNQALRPARLVLTEFEPGKLCLRSYDDRDGFGAMYRGGSGNENDGAFLMAWLPRQHFCIHEVRVHDRTHVERLSFVASFIVGPAPNLHRVVLGPRYRLDPEGGVLDAFGPPQCLRDLTLSNVRITDSLAPKVAEVLRGNASTLHTVALVGNHLSPEAACTLLLALVSCERLRELSLQDSTDSSACDAMAELFRSNRALQKLTLVGLGKAGMTCKHFESSDRRRLCSHCLKDMFAALGSVLCFQELTLILTPVKALMGDVLARFLMQHHSIVTLSLDSCTVNHEGAAQIAKALSANCTLENLRMPDCTSKVKLSPSCACPLPRTKT</sequence>
<gene>
    <name evidence="1" type="ORF">HPB50_019935</name>
</gene>
<comment type="caution">
    <text evidence="1">The sequence shown here is derived from an EMBL/GenBank/DDBJ whole genome shotgun (WGS) entry which is preliminary data.</text>
</comment>
<protein>
    <submittedName>
        <fullName evidence="1">Uncharacterized protein</fullName>
    </submittedName>
</protein>